<name>A0A4V2UJ91_PAULE</name>
<keyword evidence="2" id="KW-0282">Flagellum</keyword>
<proteinExistence type="predicted"/>
<comment type="caution">
    <text evidence="2">The sequence shown here is derived from an EMBL/GenBank/DDBJ whole genome shotgun (WGS) entry which is preliminary data.</text>
</comment>
<protein>
    <submittedName>
        <fullName evidence="2">Flagellar hook-length control protein FliK</fullName>
    </submittedName>
</protein>
<keyword evidence="3" id="KW-1185">Reference proteome</keyword>
<dbReference type="InterPro" id="IPR038610">
    <property type="entry name" value="FliK-like_C_sf"/>
</dbReference>
<dbReference type="Gene3D" id="3.30.750.140">
    <property type="match status" value="1"/>
</dbReference>
<organism evidence="2 3">
    <name type="scientific">Paucimonas lemoignei</name>
    <name type="common">Pseudomonas lemoignei</name>
    <dbReference type="NCBI Taxonomy" id="29443"/>
    <lineage>
        <taxon>Bacteria</taxon>
        <taxon>Pseudomonadati</taxon>
        <taxon>Pseudomonadota</taxon>
        <taxon>Betaproteobacteria</taxon>
        <taxon>Burkholderiales</taxon>
        <taxon>Burkholderiaceae</taxon>
        <taxon>Paucimonas</taxon>
    </lineage>
</organism>
<keyword evidence="2" id="KW-0966">Cell projection</keyword>
<dbReference type="Proteomes" id="UP000295382">
    <property type="component" value="Unassembled WGS sequence"/>
</dbReference>
<feature type="domain" description="Flagellar hook-length control protein-like C-terminal" evidence="1">
    <location>
        <begin position="288"/>
        <end position="366"/>
    </location>
</feature>
<reference evidence="2 3" key="1">
    <citation type="submission" date="2019-03" db="EMBL/GenBank/DDBJ databases">
        <title>Genomic Encyclopedia of Type Strains, Phase IV (KMG-IV): sequencing the most valuable type-strain genomes for metagenomic binning, comparative biology and taxonomic classification.</title>
        <authorList>
            <person name="Goeker M."/>
        </authorList>
    </citation>
    <scope>NUCLEOTIDE SEQUENCE [LARGE SCALE GENOMIC DNA]</scope>
    <source>
        <strain evidence="2 3">DSM 7445</strain>
    </source>
</reference>
<dbReference type="AlphaFoldDB" id="A0A4V2UJ91"/>
<dbReference type="EMBL" id="SLZQ01000001">
    <property type="protein sequence ID" value="TCS39190.1"/>
    <property type="molecule type" value="Genomic_DNA"/>
</dbReference>
<accession>A0A4V2UJ91</accession>
<sequence>MLPRADSLGSRPLAYVEAPAPVGSSTDARQESYHRLNQIALGQQVPAKVLERLPDGTFLVRVADASARMSLPVGAKVGDDLSMTLVERQPRPTFLLGGGAASLAGDAPATLSQAARLIDSLLQAAQRNGAATAAIGRTPLLPSSAMDAGQLAASLQDAADGSGIFYESHLAQWAAGNRSLASVLREPQAAQNGTAKADGATDAALLRHLAGQWIGNGRSLSELASELHARAGNVLQPGMENGALNSQAAQLIHAQLNSLETQRFVWQGELWPGQKLEWEVERDEHGAQQGKQEPQENWQSAVRLELPALGEVSATIHLKGNKVSILVRAGTADSAALLRAHGPELALALEAAGSPLEALIVNQDDQA</sequence>
<dbReference type="Pfam" id="PF02120">
    <property type="entry name" value="Flg_hook"/>
    <property type="match status" value="1"/>
</dbReference>
<dbReference type="InterPro" id="IPR021136">
    <property type="entry name" value="Flagellar_hook_control-like_C"/>
</dbReference>
<keyword evidence="2" id="KW-0969">Cilium</keyword>
<evidence type="ECO:0000259" key="1">
    <source>
        <dbReference type="Pfam" id="PF02120"/>
    </source>
</evidence>
<dbReference type="OrthoDB" id="5296742at2"/>
<evidence type="ECO:0000313" key="3">
    <source>
        <dbReference type="Proteomes" id="UP000295382"/>
    </source>
</evidence>
<evidence type="ECO:0000313" key="2">
    <source>
        <dbReference type="EMBL" id="TCS39190.1"/>
    </source>
</evidence>
<dbReference type="RefSeq" id="WP_132256369.1">
    <property type="nucleotide sequence ID" value="NZ_SLZQ01000001.1"/>
</dbReference>
<gene>
    <name evidence="2" type="ORF">EDC30_101141</name>
</gene>